<evidence type="ECO:0000256" key="1">
    <source>
        <dbReference type="ARBA" id="ARBA00022670"/>
    </source>
</evidence>
<evidence type="ECO:0000259" key="7">
    <source>
        <dbReference type="Pfam" id="PF01435"/>
    </source>
</evidence>
<reference evidence="8 9" key="1">
    <citation type="submission" date="2017-07" db="EMBL/GenBank/DDBJ databases">
        <authorList>
            <person name="Sun Z.S."/>
            <person name="Albrecht U."/>
            <person name="Echele G."/>
            <person name="Lee C.C."/>
        </authorList>
    </citation>
    <scope>NUCLEOTIDE SEQUENCE [LARGE SCALE GENOMIC DNA]</scope>
    <source>
        <strain evidence="8 9">CGMCC 1.12710</strain>
    </source>
</reference>
<dbReference type="InterPro" id="IPR051156">
    <property type="entry name" value="Mito/Outer_Membr_Metalloprot"/>
</dbReference>
<dbReference type="Pfam" id="PF01435">
    <property type="entry name" value="Peptidase_M48"/>
    <property type="match status" value="1"/>
</dbReference>
<dbReference type="CDD" id="cd07331">
    <property type="entry name" value="M48C_Oma1_like"/>
    <property type="match status" value="1"/>
</dbReference>
<protein>
    <submittedName>
        <fullName evidence="8">Peptidase family M48</fullName>
    </submittedName>
</protein>
<comment type="cofactor">
    <cofactor evidence="6">
        <name>Zn(2+)</name>
        <dbReference type="ChEBI" id="CHEBI:29105"/>
    </cofactor>
    <text evidence="6">Binds 1 zinc ion per subunit.</text>
</comment>
<dbReference type="InterPro" id="IPR001915">
    <property type="entry name" value="Peptidase_M48"/>
</dbReference>
<dbReference type="OrthoDB" id="9810445at2"/>
<keyword evidence="1 6" id="KW-0645">Protease</keyword>
<keyword evidence="2" id="KW-0479">Metal-binding</keyword>
<sequence>MKLKLIDRTVTMSRREVVRGLAMGSVVVLAPGCTYNEELGRSQLLFVSSGQMAQLAASAWSDLKKQEKITNDPKYTRRMARVAPRVIAASGNDPSKWEVQVFDSKALNAFALPGGKIGFYTGILDIMDNDDQIAVVMGHEVAHVNYNHSGERYSQSTLAQTGLTVAQVAVSGSRYQNQIMGVLGMGATLGVILPYSRRHELEADKFGLRYMHRAGYDVDQAIVFWNKMASMKSGAPPEILSTHPSDATRIAQLQREIALIRQGQVS</sequence>
<keyword evidence="3 6" id="KW-0378">Hydrolase</keyword>
<dbReference type="GO" id="GO:0016020">
    <property type="term" value="C:membrane"/>
    <property type="evidence" value="ECO:0007669"/>
    <property type="project" value="TreeGrafter"/>
</dbReference>
<evidence type="ECO:0000256" key="5">
    <source>
        <dbReference type="ARBA" id="ARBA00023049"/>
    </source>
</evidence>
<keyword evidence="9" id="KW-1185">Reference proteome</keyword>
<dbReference type="PANTHER" id="PTHR22726">
    <property type="entry name" value="METALLOENDOPEPTIDASE OMA1"/>
    <property type="match status" value="1"/>
</dbReference>
<comment type="similarity">
    <text evidence="6">Belongs to the peptidase M48 family.</text>
</comment>
<evidence type="ECO:0000313" key="9">
    <source>
        <dbReference type="Proteomes" id="UP000198346"/>
    </source>
</evidence>
<dbReference type="GO" id="GO:0046872">
    <property type="term" value="F:metal ion binding"/>
    <property type="evidence" value="ECO:0007669"/>
    <property type="project" value="UniProtKB-KW"/>
</dbReference>
<dbReference type="EMBL" id="FZQA01000004">
    <property type="protein sequence ID" value="SNT74141.1"/>
    <property type="molecule type" value="Genomic_DNA"/>
</dbReference>
<keyword evidence="4 6" id="KW-0862">Zinc</keyword>
<dbReference type="RefSeq" id="WP_089412517.1">
    <property type="nucleotide sequence ID" value="NZ_FZQA01000004.1"/>
</dbReference>
<keyword evidence="5 6" id="KW-0482">Metalloprotease</keyword>
<dbReference type="AlphaFoldDB" id="A0A239PV14"/>
<evidence type="ECO:0000313" key="8">
    <source>
        <dbReference type="EMBL" id="SNT74141.1"/>
    </source>
</evidence>
<gene>
    <name evidence="8" type="ORF">SAMN06297382_2049</name>
</gene>
<organism evidence="8 9">
    <name type="scientific">Amphiplicatus metriothermophilus</name>
    <dbReference type="NCBI Taxonomy" id="1519374"/>
    <lineage>
        <taxon>Bacteria</taxon>
        <taxon>Pseudomonadati</taxon>
        <taxon>Pseudomonadota</taxon>
        <taxon>Alphaproteobacteria</taxon>
        <taxon>Parvularculales</taxon>
        <taxon>Parvularculaceae</taxon>
        <taxon>Amphiplicatus</taxon>
    </lineage>
</organism>
<dbReference type="Gene3D" id="3.30.2010.10">
    <property type="entry name" value="Metalloproteases ('zincins'), catalytic domain"/>
    <property type="match status" value="1"/>
</dbReference>
<evidence type="ECO:0000256" key="3">
    <source>
        <dbReference type="ARBA" id="ARBA00022801"/>
    </source>
</evidence>
<evidence type="ECO:0000256" key="4">
    <source>
        <dbReference type="ARBA" id="ARBA00022833"/>
    </source>
</evidence>
<evidence type="ECO:0000256" key="2">
    <source>
        <dbReference type="ARBA" id="ARBA00022723"/>
    </source>
</evidence>
<proteinExistence type="inferred from homology"/>
<name>A0A239PV14_9PROT</name>
<feature type="domain" description="Peptidase M48" evidence="7">
    <location>
        <begin position="75"/>
        <end position="256"/>
    </location>
</feature>
<evidence type="ECO:0000256" key="6">
    <source>
        <dbReference type="RuleBase" id="RU003983"/>
    </source>
</evidence>
<dbReference type="GO" id="GO:0004222">
    <property type="term" value="F:metalloendopeptidase activity"/>
    <property type="evidence" value="ECO:0007669"/>
    <property type="project" value="InterPro"/>
</dbReference>
<dbReference type="GO" id="GO:0051603">
    <property type="term" value="P:proteolysis involved in protein catabolic process"/>
    <property type="evidence" value="ECO:0007669"/>
    <property type="project" value="TreeGrafter"/>
</dbReference>
<dbReference type="PANTHER" id="PTHR22726:SF24">
    <property type="entry name" value="M48 FAMILY METALLOPEPTIDASE"/>
    <property type="match status" value="1"/>
</dbReference>
<dbReference type="Proteomes" id="UP000198346">
    <property type="component" value="Unassembled WGS sequence"/>
</dbReference>
<accession>A0A239PV14</accession>